<evidence type="ECO:0000256" key="1">
    <source>
        <dbReference type="SAM" id="Coils"/>
    </source>
</evidence>
<dbReference type="AlphaFoldDB" id="A0A168IYZ3"/>
<comment type="caution">
    <text evidence="2">The sequence shown here is derived from an EMBL/GenBank/DDBJ whole genome shotgun (WGS) entry which is preliminary data.</text>
</comment>
<protein>
    <submittedName>
        <fullName evidence="2">Uncharacterized protein</fullName>
    </submittedName>
</protein>
<dbReference type="VEuPathDB" id="FungiDB:MUCCIDRAFT_166313"/>
<evidence type="ECO:0000313" key="2">
    <source>
        <dbReference type="EMBL" id="OAD00536.1"/>
    </source>
</evidence>
<keyword evidence="1" id="KW-0175">Coiled coil</keyword>
<gene>
    <name evidence="2" type="ORF">MUCCIDRAFT_166313</name>
</gene>
<name>A0A168IYZ3_MUCCL</name>
<sequence>MPKPIKQSPASKAAPFSVKRKQINFNLLDTPISRNSSQSSIHPTSILSSESFTYKQQLLKEKDDQIIDLKKQVDGLNQELQTIRHQNRLMENERTKFEANMIEKCSQEKRQVELELGILKKTHVEKMQDLSTTLNQLLGTIASLKDQLAKNNISIEQEPDGMILDRLIESQSCYKKDAQFIQDAYYKVKQETHIHHPLWPSIQNTTMSIKHEINDFHAWKSIPVADLCKLLKDDQKNHNSVRSLLFGRLKERTK</sequence>
<reference evidence="2 3" key="1">
    <citation type="submission" date="2015-06" db="EMBL/GenBank/DDBJ databases">
        <title>Expansion of signal transduction pathways in fungi by whole-genome duplication.</title>
        <authorList>
            <consortium name="DOE Joint Genome Institute"/>
            <person name="Corrochano L.M."/>
            <person name="Kuo A."/>
            <person name="Marcet-Houben M."/>
            <person name="Polaino S."/>
            <person name="Salamov A."/>
            <person name="Villalobos J.M."/>
            <person name="Alvarez M.I."/>
            <person name="Avalos J."/>
            <person name="Benito E.P."/>
            <person name="Benoit I."/>
            <person name="Burger G."/>
            <person name="Camino L.P."/>
            <person name="Canovas D."/>
            <person name="Cerda-Olmedo E."/>
            <person name="Cheng J.-F."/>
            <person name="Dominguez A."/>
            <person name="Elias M."/>
            <person name="Eslava A.P."/>
            <person name="Glaser F."/>
            <person name="Grimwood J."/>
            <person name="Gutierrez G."/>
            <person name="Heitman J."/>
            <person name="Henrissat B."/>
            <person name="Iturriaga E.A."/>
            <person name="Lang B.F."/>
            <person name="Lavin J.L."/>
            <person name="Lee S."/>
            <person name="Li W."/>
            <person name="Lindquist E."/>
            <person name="Lopez-Garcia S."/>
            <person name="Luque E.M."/>
            <person name="Marcos A.T."/>
            <person name="Martin J."/>
            <person name="Mccluskey K."/>
            <person name="Medina H.R."/>
            <person name="Miralles-Duran A."/>
            <person name="Miyazaki A."/>
            <person name="Munoz-Torres E."/>
            <person name="Oguiza J.A."/>
            <person name="Ohm R."/>
            <person name="Olmedo M."/>
            <person name="Orejas M."/>
            <person name="Ortiz-Castellanos L."/>
            <person name="Pisabarro A.G."/>
            <person name="Rodriguez-Romero J."/>
            <person name="Ruiz-Herrera J."/>
            <person name="Ruiz-Vazquez R."/>
            <person name="Sanz C."/>
            <person name="Schackwitz W."/>
            <person name="Schmutz J."/>
            <person name="Shahriari M."/>
            <person name="Shelest E."/>
            <person name="Silva-Franco F."/>
            <person name="Soanes D."/>
            <person name="Syed K."/>
            <person name="Tagua V.G."/>
            <person name="Talbot N.J."/>
            <person name="Thon M."/>
            <person name="De Vries R.P."/>
            <person name="Wiebenga A."/>
            <person name="Yadav J.S."/>
            <person name="Braun E.L."/>
            <person name="Baker S."/>
            <person name="Garre V."/>
            <person name="Horwitz B."/>
            <person name="Torres-Martinez S."/>
            <person name="Idnurm A."/>
            <person name="Herrera-Estrella A."/>
            <person name="Gabaldon T."/>
            <person name="Grigoriev I.V."/>
        </authorList>
    </citation>
    <scope>NUCLEOTIDE SEQUENCE [LARGE SCALE GENOMIC DNA]</scope>
    <source>
        <strain evidence="2 3">CBS 277.49</strain>
    </source>
</reference>
<evidence type="ECO:0000313" key="3">
    <source>
        <dbReference type="Proteomes" id="UP000077051"/>
    </source>
</evidence>
<dbReference type="OrthoDB" id="2288281at2759"/>
<dbReference type="Proteomes" id="UP000077051">
    <property type="component" value="Unassembled WGS sequence"/>
</dbReference>
<proteinExistence type="predicted"/>
<feature type="coiled-coil region" evidence="1">
    <location>
        <begin position="59"/>
        <end position="147"/>
    </location>
</feature>
<dbReference type="EMBL" id="AMYB01000007">
    <property type="protein sequence ID" value="OAD00536.1"/>
    <property type="molecule type" value="Genomic_DNA"/>
</dbReference>
<keyword evidence="3" id="KW-1185">Reference proteome</keyword>
<organism evidence="2 3">
    <name type="scientific">Mucor lusitanicus CBS 277.49</name>
    <dbReference type="NCBI Taxonomy" id="747725"/>
    <lineage>
        <taxon>Eukaryota</taxon>
        <taxon>Fungi</taxon>
        <taxon>Fungi incertae sedis</taxon>
        <taxon>Mucoromycota</taxon>
        <taxon>Mucoromycotina</taxon>
        <taxon>Mucoromycetes</taxon>
        <taxon>Mucorales</taxon>
        <taxon>Mucorineae</taxon>
        <taxon>Mucoraceae</taxon>
        <taxon>Mucor</taxon>
    </lineage>
</organism>
<accession>A0A168IYZ3</accession>
<dbReference type="STRING" id="747725.A0A168IYZ3"/>